<evidence type="ECO:0000256" key="1">
    <source>
        <dbReference type="ARBA" id="ARBA00004127"/>
    </source>
</evidence>
<evidence type="ECO:0000313" key="11">
    <source>
        <dbReference type="EMBL" id="TDC21106.1"/>
    </source>
</evidence>
<dbReference type="GO" id="GO:0006813">
    <property type="term" value="P:potassium ion transport"/>
    <property type="evidence" value="ECO:0007669"/>
    <property type="project" value="InterPro"/>
</dbReference>
<evidence type="ECO:0000259" key="10">
    <source>
        <dbReference type="PROSITE" id="PS51201"/>
    </source>
</evidence>
<keyword evidence="7 9" id="KW-0472">Membrane</keyword>
<keyword evidence="4 9" id="KW-0812">Transmembrane</keyword>
<comment type="subcellular location">
    <subcellularLocation>
        <location evidence="1">Endomembrane system</location>
        <topology evidence="1">Multi-pass membrane protein</topology>
    </subcellularLocation>
</comment>
<evidence type="ECO:0000256" key="3">
    <source>
        <dbReference type="ARBA" id="ARBA00022448"/>
    </source>
</evidence>
<feature type="domain" description="RCK N-terminal" evidence="10">
    <location>
        <begin position="123"/>
        <end position="260"/>
    </location>
</feature>
<evidence type="ECO:0000256" key="9">
    <source>
        <dbReference type="SAM" id="Phobius"/>
    </source>
</evidence>
<evidence type="ECO:0000256" key="7">
    <source>
        <dbReference type="ARBA" id="ARBA00023136"/>
    </source>
</evidence>
<gene>
    <name evidence="11" type="ORF">E1261_34115</name>
</gene>
<dbReference type="Pfam" id="PF06241">
    <property type="entry name" value="Castor_Poll_mid"/>
    <property type="match status" value="1"/>
</dbReference>
<dbReference type="GO" id="GO:0034220">
    <property type="term" value="P:monoatomic ion transmembrane transport"/>
    <property type="evidence" value="ECO:0007669"/>
    <property type="project" value="UniProtKB-KW"/>
</dbReference>
<dbReference type="PANTHER" id="PTHR31563:SF10">
    <property type="entry name" value="ION CHANNEL POLLUX-RELATED"/>
    <property type="match status" value="1"/>
</dbReference>
<evidence type="ECO:0000256" key="8">
    <source>
        <dbReference type="ARBA" id="ARBA00023303"/>
    </source>
</evidence>
<comment type="caution">
    <text evidence="11">The sequence shown here is derived from an EMBL/GenBank/DDBJ whole genome shotgun (WGS) entry which is preliminary data.</text>
</comment>
<reference evidence="11 12" key="1">
    <citation type="submission" date="2019-03" db="EMBL/GenBank/DDBJ databases">
        <title>Draft genome sequences of novel Actinobacteria.</title>
        <authorList>
            <person name="Sahin N."/>
            <person name="Ay H."/>
            <person name="Saygin H."/>
        </authorList>
    </citation>
    <scope>NUCLEOTIDE SEQUENCE [LARGE SCALE GENOMIC DNA]</scope>
    <source>
        <strain evidence="11 12">JCM 30547</strain>
    </source>
</reference>
<dbReference type="Gene3D" id="3.40.50.720">
    <property type="entry name" value="NAD(P)-binding Rossmann-like Domain"/>
    <property type="match status" value="2"/>
</dbReference>
<keyword evidence="8" id="KW-0407">Ion channel</keyword>
<accession>A0A4R4PH02</accession>
<dbReference type="InterPro" id="IPR036291">
    <property type="entry name" value="NAD(P)-bd_dom_sf"/>
</dbReference>
<dbReference type="InterPro" id="IPR044849">
    <property type="entry name" value="CASTOR/POLLUX/SYM8-like"/>
</dbReference>
<dbReference type="InterPro" id="IPR003148">
    <property type="entry name" value="RCK_N"/>
</dbReference>
<feature type="transmembrane region" description="Helical" evidence="9">
    <location>
        <begin position="21"/>
        <end position="44"/>
    </location>
</feature>
<keyword evidence="5 9" id="KW-1133">Transmembrane helix</keyword>
<feature type="transmembrane region" description="Helical" evidence="9">
    <location>
        <begin position="79"/>
        <end position="106"/>
    </location>
</feature>
<keyword evidence="6" id="KW-0406">Ion transport</keyword>
<dbReference type="OrthoDB" id="305351at2"/>
<name>A0A4R4PH02_9ACTN</name>
<evidence type="ECO:0000256" key="2">
    <source>
        <dbReference type="ARBA" id="ARBA00008577"/>
    </source>
</evidence>
<evidence type="ECO:0000256" key="5">
    <source>
        <dbReference type="ARBA" id="ARBA00022989"/>
    </source>
</evidence>
<evidence type="ECO:0000313" key="12">
    <source>
        <dbReference type="Proteomes" id="UP000295075"/>
    </source>
</evidence>
<dbReference type="PROSITE" id="PS51201">
    <property type="entry name" value="RCK_N"/>
    <property type="match status" value="1"/>
</dbReference>
<dbReference type="Proteomes" id="UP000295075">
    <property type="component" value="Unassembled WGS sequence"/>
</dbReference>
<keyword evidence="12" id="KW-1185">Reference proteome</keyword>
<dbReference type="GO" id="GO:0012505">
    <property type="term" value="C:endomembrane system"/>
    <property type="evidence" value="ECO:0007669"/>
    <property type="project" value="UniProtKB-SubCell"/>
</dbReference>
<evidence type="ECO:0000256" key="4">
    <source>
        <dbReference type="ARBA" id="ARBA00022692"/>
    </source>
</evidence>
<dbReference type="PANTHER" id="PTHR31563">
    <property type="entry name" value="ION CHANNEL POLLUX-RELATED"/>
    <property type="match status" value="1"/>
</dbReference>
<protein>
    <submittedName>
        <fullName evidence="11">Potassium transporter TrkA</fullName>
    </submittedName>
</protein>
<proteinExistence type="inferred from homology"/>
<dbReference type="RefSeq" id="WP_132413823.1">
    <property type="nucleotide sequence ID" value="NZ_SMKA01000229.1"/>
</dbReference>
<organism evidence="11 12">
    <name type="scientific">Kribbella albertanoniae</name>
    <dbReference type="NCBI Taxonomy" id="1266829"/>
    <lineage>
        <taxon>Bacteria</taxon>
        <taxon>Bacillati</taxon>
        <taxon>Actinomycetota</taxon>
        <taxon>Actinomycetes</taxon>
        <taxon>Propionibacteriales</taxon>
        <taxon>Kribbellaceae</taxon>
        <taxon>Kribbella</taxon>
    </lineage>
</organism>
<keyword evidence="3" id="KW-0813">Transport</keyword>
<dbReference type="InterPro" id="IPR010420">
    <property type="entry name" value="CASTOR/POLLUX/SYM8_dom"/>
</dbReference>
<sequence>MWRARARYWFDSTMSRGTPALVGWLGLASTLLVLIVSVLVIWLVPDDVQQHGGWPDVFWLTLMRAIDAGTVSGDSGSPVFMFLMLAITVGGIFVVSAFIGVLTAGLEGKIADLRKGRSKVVERGHTVVLGWSEQVFTVVTELVQANHSKRRSCIAILADKDKVEMEDALRARVGDLGRTVVVCRTGNPLRPADLDLVNLAEARSVMVLPPPAGDADIQVIKILLALGNRTAGGPQVVAAVNDSDNLAAAQLAGGPRTQLVGADDLAVRLIVQAHRQSGLSAVCTDLLAFAGTEFYLRSDPTTANQPFGDIARSFNRGVLVGLRTATGRVDLNPVEARIIDATDELILLADDDSLIHRAPTPLPVVAEAIAPEVRRTADPARTLMIGWNKRAPKIVALLDEFAAPGSHLQVAGPDEVLLGEYDHLTVGTTYCDPTNRAQLEGLDVGSYQHVIVLSADARGEQEADARTLLTLLHLRDLGQRLGDPYSIVSEINDEANREIAQVTRADDFVVSEKLISLLLTQLTENRHVAGVFAELLSPDGAEIYLNPATDYLLPGQTADFATLAEAARRRGETAIGYRLHEQFHRAPAYGVVLNPAPNAPLTLGPADRVVVLADHSSGGLTDSSQVDAVSSLQTSR</sequence>
<dbReference type="SUPFAM" id="SSF51735">
    <property type="entry name" value="NAD(P)-binding Rossmann-fold domains"/>
    <property type="match status" value="1"/>
</dbReference>
<dbReference type="EMBL" id="SMKA01000229">
    <property type="protein sequence ID" value="TDC21106.1"/>
    <property type="molecule type" value="Genomic_DNA"/>
</dbReference>
<evidence type="ECO:0000256" key="6">
    <source>
        <dbReference type="ARBA" id="ARBA00023065"/>
    </source>
</evidence>
<dbReference type="AlphaFoldDB" id="A0A4R4PH02"/>
<comment type="similarity">
    <text evidence="2">Belongs to the castor/pollux (TC 1.A.1.23) family.</text>
</comment>